<dbReference type="InterPro" id="IPR006626">
    <property type="entry name" value="PbH1"/>
</dbReference>
<protein>
    <recommendedName>
        <fullName evidence="11">Polygalacturonase</fullName>
    </recommendedName>
</protein>
<dbReference type="InterPro" id="IPR011050">
    <property type="entry name" value="Pectin_lyase_fold/virulence"/>
</dbReference>
<dbReference type="EMBL" id="JAXUIC010000003">
    <property type="protein sequence ID" value="KAK4597083.1"/>
    <property type="molecule type" value="Genomic_DNA"/>
</dbReference>
<evidence type="ECO:0000313" key="9">
    <source>
        <dbReference type="EMBL" id="KAK4597083.1"/>
    </source>
</evidence>
<evidence type="ECO:0000313" key="10">
    <source>
        <dbReference type="Proteomes" id="UP001324115"/>
    </source>
</evidence>
<dbReference type="FunFam" id="2.160.20.10:FF:000004">
    <property type="entry name" value="Pectin lyase-like superfamily protein"/>
    <property type="match status" value="1"/>
</dbReference>
<evidence type="ECO:0000256" key="4">
    <source>
        <dbReference type="ARBA" id="ARBA00022525"/>
    </source>
</evidence>
<evidence type="ECO:0000256" key="7">
    <source>
        <dbReference type="ARBA" id="ARBA00023316"/>
    </source>
</evidence>
<organism evidence="9 10">
    <name type="scientific">Quercus rubra</name>
    <name type="common">Northern red oak</name>
    <name type="synonym">Quercus borealis</name>
    <dbReference type="NCBI Taxonomy" id="3512"/>
    <lineage>
        <taxon>Eukaryota</taxon>
        <taxon>Viridiplantae</taxon>
        <taxon>Streptophyta</taxon>
        <taxon>Embryophyta</taxon>
        <taxon>Tracheophyta</taxon>
        <taxon>Spermatophyta</taxon>
        <taxon>Magnoliopsida</taxon>
        <taxon>eudicotyledons</taxon>
        <taxon>Gunneridae</taxon>
        <taxon>Pentapetalae</taxon>
        <taxon>rosids</taxon>
        <taxon>fabids</taxon>
        <taxon>Fagales</taxon>
        <taxon>Fagaceae</taxon>
        <taxon>Quercus</taxon>
    </lineage>
</organism>
<evidence type="ECO:0000256" key="6">
    <source>
        <dbReference type="ARBA" id="ARBA00023295"/>
    </source>
</evidence>
<dbReference type="GO" id="GO:0071555">
    <property type="term" value="P:cell wall organization"/>
    <property type="evidence" value="ECO:0007669"/>
    <property type="project" value="UniProtKB-KW"/>
</dbReference>
<proteinExistence type="inferred from homology"/>
<dbReference type="Proteomes" id="UP001324115">
    <property type="component" value="Unassembled WGS sequence"/>
</dbReference>
<dbReference type="Gene3D" id="2.160.20.10">
    <property type="entry name" value="Single-stranded right-handed beta-helix, Pectin lyase-like"/>
    <property type="match status" value="1"/>
</dbReference>
<comment type="caution">
    <text evidence="9">The sequence shown here is derived from an EMBL/GenBank/DDBJ whole genome shotgun (WGS) entry which is preliminary data.</text>
</comment>
<keyword evidence="7" id="KW-0961">Cell wall biogenesis/degradation</keyword>
<evidence type="ECO:0000256" key="5">
    <source>
        <dbReference type="ARBA" id="ARBA00022801"/>
    </source>
</evidence>
<dbReference type="PANTHER" id="PTHR31375">
    <property type="match status" value="1"/>
</dbReference>
<dbReference type="GO" id="GO:0005975">
    <property type="term" value="P:carbohydrate metabolic process"/>
    <property type="evidence" value="ECO:0007669"/>
    <property type="project" value="InterPro"/>
</dbReference>
<reference evidence="9 10" key="1">
    <citation type="journal article" date="2023" name="G3 (Bethesda)">
        <title>A haplotype-resolved chromosome-scale genome for Quercus rubra L. provides insights into the genetics of adaptive traits for red oak species.</title>
        <authorList>
            <person name="Kapoor B."/>
            <person name="Jenkins J."/>
            <person name="Schmutz J."/>
            <person name="Zhebentyayeva T."/>
            <person name="Kuelheim C."/>
            <person name="Coggeshall M."/>
            <person name="Heim C."/>
            <person name="Lasky J.R."/>
            <person name="Leites L."/>
            <person name="Islam-Faridi N."/>
            <person name="Romero-Severson J."/>
            <person name="DeLeo V.L."/>
            <person name="Lucas S.M."/>
            <person name="Lazic D."/>
            <person name="Gailing O."/>
            <person name="Carlson J."/>
            <person name="Staton M."/>
        </authorList>
    </citation>
    <scope>NUCLEOTIDE SEQUENCE [LARGE SCALE GENOMIC DNA]</scope>
    <source>
        <strain evidence="9">Pseudo-F2</strain>
    </source>
</reference>
<dbReference type="Pfam" id="PF00295">
    <property type="entry name" value="Glyco_hydro_28"/>
    <property type="match status" value="1"/>
</dbReference>
<keyword evidence="3" id="KW-0134">Cell wall</keyword>
<evidence type="ECO:0000256" key="1">
    <source>
        <dbReference type="ARBA" id="ARBA00004191"/>
    </source>
</evidence>
<accession>A0AAN7IWS5</accession>
<keyword evidence="4" id="KW-0964">Secreted</keyword>
<evidence type="ECO:0000256" key="2">
    <source>
        <dbReference type="ARBA" id="ARBA00008834"/>
    </source>
</evidence>
<comment type="similarity">
    <text evidence="2 8">Belongs to the glycosyl hydrolase 28 family.</text>
</comment>
<evidence type="ECO:0008006" key="11">
    <source>
        <dbReference type="Google" id="ProtNLM"/>
    </source>
</evidence>
<dbReference type="InterPro" id="IPR000743">
    <property type="entry name" value="Glyco_hydro_28"/>
</dbReference>
<dbReference type="AlphaFoldDB" id="A0AAN7IWS5"/>
<dbReference type="GO" id="GO:0004650">
    <property type="term" value="F:polygalacturonase activity"/>
    <property type="evidence" value="ECO:0007669"/>
    <property type="project" value="InterPro"/>
</dbReference>
<name>A0AAN7IWS5_QUERU</name>
<dbReference type="SUPFAM" id="SSF51126">
    <property type="entry name" value="Pectin lyase-like"/>
    <property type="match status" value="1"/>
</dbReference>
<sequence length="376" mass="40109">MSPDIPPHLTNNLRDLDLTDHSIGNRSLTHSPNQIKLSGGSSPILGALTKAWKAACKGAIEFNLQGTLQAPSDVASFNGKDGWVAFESIDGLTVSGGGVFDGKGQQAWQKNECNKDKNCNVLPIEQNIRFDYVTNSKVQDITSKDSKYFHINLLGCKKLQFQHVTITTPVDSPNTNGIHVGRSSQITITNADIGTGDDCISFGDGTQDITVNQVTCGPGHGINVGSLGKYQNEEPVSGIRVIGATLSNTDNGVRIKTWPASFSGVASDIHFEDVVMNNVANPIIIDQNYYPNSQCSNESPSKVKISNVSFKKIRGTSSTKEAVNLICNKSVPCQQVVLSDIDLAYKGSGGSATSTCTNVQPAVSGKLNPPTCTNKH</sequence>
<dbReference type="InterPro" id="IPR012334">
    <property type="entry name" value="Pectin_lyas_fold"/>
</dbReference>
<keyword evidence="6 8" id="KW-0326">Glycosidase</keyword>
<evidence type="ECO:0000256" key="3">
    <source>
        <dbReference type="ARBA" id="ARBA00022512"/>
    </source>
</evidence>
<keyword evidence="5 8" id="KW-0378">Hydrolase</keyword>
<gene>
    <name evidence="9" type="ORF">RGQ29_014904</name>
</gene>
<evidence type="ECO:0000256" key="8">
    <source>
        <dbReference type="RuleBase" id="RU361169"/>
    </source>
</evidence>
<dbReference type="SMART" id="SM00710">
    <property type="entry name" value="PbH1"/>
    <property type="match status" value="4"/>
</dbReference>
<comment type="subcellular location">
    <subcellularLocation>
        <location evidence="1">Secreted</location>
        <location evidence="1">Cell wall</location>
    </subcellularLocation>
</comment>
<keyword evidence="10" id="KW-1185">Reference proteome</keyword>